<proteinExistence type="predicted"/>
<name>A0A8J2LRF5_9HEXA</name>
<dbReference type="EMBL" id="CAJVCH010571510">
    <property type="protein sequence ID" value="CAG7837694.1"/>
    <property type="molecule type" value="Genomic_DNA"/>
</dbReference>
<accession>A0A8J2LRF5</accession>
<dbReference type="Proteomes" id="UP000708208">
    <property type="component" value="Unassembled WGS sequence"/>
</dbReference>
<feature type="transmembrane region" description="Helical" evidence="1">
    <location>
        <begin position="68"/>
        <end position="87"/>
    </location>
</feature>
<keyword evidence="1" id="KW-1133">Transmembrane helix</keyword>
<gene>
    <name evidence="2" type="ORF">AFUS01_LOCUS46766</name>
</gene>
<reference evidence="2" key="1">
    <citation type="submission" date="2021-06" db="EMBL/GenBank/DDBJ databases">
        <authorList>
            <person name="Hodson N. C."/>
            <person name="Mongue J. A."/>
            <person name="Jaron S. K."/>
        </authorList>
    </citation>
    <scope>NUCLEOTIDE SEQUENCE</scope>
</reference>
<comment type="caution">
    <text evidence="2">The sequence shown here is derived from an EMBL/GenBank/DDBJ whole genome shotgun (WGS) entry which is preliminary data.</text>
</comment>
<evidence type="ECO:0000256" key="1">
    <source>
        <dbReference type="SAM" id="Phobius"/>
    </source>
</evidence>
<protein>
    <submittedName>
        <fullName evidence="2">Uncharacterized protein</fullName>
    </submittedName>
</protein>
<evidence type="ECO:0000313" key="3">
    <source>
        <dbReference type="Proteomes" id="UP000708208"/>
    </source>
</evidence>
<organism evidence="2 3">
    <name type="scientific">Allacma fusca</name>
    <dbReference type="NCBI Taxonomy" id="39272"/>
    <lineage>
        <taxon>Eukaryota</taxon>
        <taxon>Metazoa</taxon>
        <taxon>Ecdysozoa</taxon>
        <taxon>Arthropoda</taxon>
        <taxon>Hexapoda</taxon>
        <taxon>Collembola</taxon>
        <taxon>Symphypleona</taxon>
        <taxon>Sminthuridae</taxon>
        <taxon>Allacma</taxon>
    </lineage>
</organism>
<keyword evidence="1" id="KW-0812">Transmembrane</keyword>
<evidence type="ECO:0000313" key="2">
    <source>
        <dbReference type="EMBL" id="CAG7837694.1"/>
    </source>
</evidence>
<keyword evidence="3" id="KW-1185">Reference proteome</keyword>
<sequence>MLEEVCQWSSGCWDCITMGNKWVLLLDKSQCCVRDLSTIIGPAVQKVGYKLTDCADASLHELMAGLDLMVLGLLIMLGLGLSMYFRWCRRPSSFLRQPFHVKVLGVSQGLDMTRRDKLGFLDDTFYGVASFDQLARLSSIREEKEEETML</sequence>
<keyword evidence="1" id="KW-0472">Membrane</keyword>
<dbReference type="AlphaFoldDB" id="A0A8J2LRF5"/>